<evidence type="ECO:0000256" key="3">
    <source>
        <dbReference type="ARBA" id="ARBA00022840"/>
    </source>
</evidence>
<evidence type="ECO:0000256" key="2">
    <source>
        <dbReference type="ARBA" id="ARBA00022801"/>
    </source>
</evidence>
<evidence type="ECO:0000259" key="5">
    <source>
        <dbReference type="PROSITE" id="PS51206"/>
    </source>
</evidence>
<dbReference type="InterPro" id="IPR051620">
    <property type="entry name" value="ORF904-like_C"/>
</dbReference>
<dbReference type="PROSITE" id="PS51206">
    <property type="entry name" value="SF3_HELICASE_1"/>
    <property type="match status" value="1"/>
</dbReference>
<dbReference type="STRING" id="578462.A0A0L0SG96"/>
<dbReference type="VEuPathDB" id="FungiDB:AMAG_06351"/>
<feature type="region of interest" description="Disordered" evidence="4">
    <location>
        <begin position="323"/>
        <end position="344"/>
    </location>
</feature>
<protein>
    <submittedName>
        <fullName evidence="6">Phage/plasmid primase, P4 family domain-containing protein</fullName>
    </submittedName>
</protein>
<reference evidence="6 7" key="1">
    <citation type="submission" date="2009-11" db="EMBL/GenBank/DDBJ databases">
        <title>Annotation of Allomyces macrogynus ATCC 38327.</title>
        <authorList>
            <consortium name="The Broad Institute Genome Sequencing Platform"/>
            <person name="Russ C."/>
            <person name="Cuomo C."/>
            <person name="Burger G."/>
            <person name="Gray M.W."/>
            <person name="Holland P.W.H."/>
            <person name="King N."/>
            <person name="Lang F.B.F."/>
            <person name="Roger A.J."/>
            <person name="Ruiz-Trillo I."/>
            <person name="Young S.K."/>
            <person name="Zeng Q."/>
            <person name="Gargeya S."/>
            <person name="Fitzgerald M."/>
            <person name="Haas B."/>
            <person name="Abouelleil A."/>
            <person name="Alvarado L."/>
            <person name="Arachchi H.M."/>
            <person name="Berlin A."/>
            <person name="Chapman S.B."/>
            <person name="Gearin G."/>
            <person name="Goldberg J."/>
            <person name="Griggs A."/>
            <person name="Gujja S."/>
            <person name="Hansen M."/>
            <person name="Heiman D."/>
            <person name="Howarth C."/>
            <person name="Larimer J."/>
            <person name="Lui A."/>
            <person name="MacDonald P.J.P."/>
            <person name="McCowen C."/>
            <person name="Montmayeur A."/>
            <person name="Murphy C."/>
            <person name="Neiman D."/>
            <person name="Pearson M."/>
            <person name="Priest M."/>
            <person name="Roberts A."/>
            <person name="Saif S."/>
            <person name="Shea T."/>
            <person name="Sisk P."/>
            <person name="Stolte C."/>
            <person name="Sykes S."/>
            <person name="Wortman J."/>
            <person name="Nusbaum C."/>
            <person name="Birren B."/>
        </authorList>
    </citation>
    <scope>NUCLEOTIDE SEQUENCE [LARGE SCALE GENOMIC DNA]</scope>
    <source>
        <strain evidence="6 7">ATCC 38327</strain>
    </source>
</reference>
<organism evidence="6 7">
    <name type="scientific">Allomyces macrogynus (strain ATCC 38327)</name>
    <name type="common">Allomyces javanicus var. macrogynus</name>
    <dbReference type="NCBI Taxonomy" id="578462"/>
    <lineage>
        <taxon>Eukaryota</taxon>
        <taxon>Fungi</taxon>
        <taxon>Fungi incertae sedis</taxon>
        <taxon>Blastocladiomycota</taxon>
        <taxon>Blastocladiomycetes</taxon>
        <taxon>Blastocladiales</taxon>
        <taxon>Blastocladiaceae</taxon>
        <taxon>Allomyces</taxon>
    </lineage>
</organism>
<dbReference type="PANTHER" id="PTHR35372">
    <property type="entry name" value="ATP BINDING PROTEIN-RELATED"/>
    <property type="match status" value="1"/>
</dbReference>
<dbReference type="Proteomes" id="UP000054350">
    <property type="component" value="Unassembled WGS sequence"/>
</dbReference>
<dbReference type="PANTHER" id="PTHR35372:SF2">
    <property type="entry name" value="SF3 HELICASE DOMAIN-CONTAINING PROTEIN"/>
    <property type="match status" value="1"/>
</dbReference>
<keyword evidence="3" id="KW-0067">ATP-binding</keyword>
<keyword evidence="7" id="KW-1185">Reference proteome</keyword>
<keyword evidence="2" id="KW-0378">Hydrolase</keyword>
<feature type="domain" description="SF3 helicase" evidence="5">
    <location>
        <begin position="539"/>
        <end position="701"/>
    </location>
</feature>
<dbReference type="InterPro" id="IPR014015">
    <property type="entry name" value="Helicase_SF3_DNA-vir"/>
</dbReference>
<proteinExistence type="predicted"/>
<reference evidence="6 7" key="2">
    <citation type="submission" date="2009-11" db="EMBL/GenBank/DDBJ databases">
        <title>The Genome Sequence of Allomyces macrogynus strain ATCC 38327.</title>
        <authorList>
            <consortium name="The Broad Institute Genome Sequencing Platform"/>
            <person name="Russ C."/>
            <person name="Cuomo C."/>
            <person name="Shea T."/>
            <person name="Young S.K."/>
            <person name="Zeng Q."/>
            <person name="Koehrsen M."/>
            <person name="Haas B."/>
            <person name="Borodovsky M."/>
            <person name="Guigo R."/>
            <person name="Alvarado L."/>
            <person name="Berlin A."/>
            <person name="Borenstein D."/>
            <person name="Chen Z."/>
            <person name="Engels R."/>
            <person name="Freedman E."/>
            <person name="Gellesch M."/>
            <person name="Goldberg J."/>
            <person name="Griggs A."/>
            <person name="Gujja S."/>
            <person name="Heiman D."/>
            <person name="Hepburn T."/>
            <person name="Howarth C."/>
            <person name="Jen D."/>
            <person name="Larson L."/>
            <person name="Lewis B."/>
            <person name="Mehta T."/>
            <person name="Park D."/>
            <person name="Pearson M."/>
            <person name="Roberts A."/>
            <person name="Saif S."/>
            <person name="Shenoy N."/>
            <person name="Sisk P."/>
            <person name="Stolte C."/>
            <person name="Sykes S."/>
            <person name="Walk T."/>
            <person name="White J."/>
            <person name="Yandava C."/>
            <person name="Burger G."/>
            <person name="Gray M.W."/>
            <person name="Holland P.W.H."/>
            <person name="King N."/>
            <person name="Lang F.B.F."/>
            <person name="Roger A.J."/>
            <person name="Ruiz-Trillo I."/>
            <person name="Lander E."/>
            <person name="Nusbaum C."/>
        </authorList>
    </citation>
    <scope>NUCLEOTIDE SEQUENCE [LARGE SCALE GENOMIC DNA]</scope>
    <source>
        <strain evidence="6 7">ATCC 38327</strain>
    </source>
</reference>
<evidence type="ECO:0000313" key="6">
    <source>
        <dbReference type="EMBL" id="KNE61536.1"/>
    </source>
</evidence>
<dbReference type="InterPro" id="IPR056443">
    <property type="entry name" value="AEP_C962R"/>
</dbReference>
<dbReference type="OrthoDB" id="2375545at2759"/>
<accession>A0A0L0SG96</accession>
<evidence type="ECO:0000313" key="7">
    <source>
        <dbReference type="Proteomes" id="UP000054350"/>
    </source>
</evidence>
<name>A0A0L0SG96_ALLM3</name>
<dbReference type="InterPro" id="IPR027417">
    <property type="entry name" value="P-loop_NTPase"/>
</dbReference>
<dbReference type="eggNOG" id="ENOG502T6XR">
    <property type="taxonomic scope" value="Eukaryota"/>
</dbReference>
<keyword evidence="1" id="KW-0547">Nucleotide-binding</keyword>
<dbReference type="Pfam" id="PF23162">
    <property type="entry name" value="AEP_C962R"/>
    <property type="match status" value="1"/>
</dbReference>
<dbReference type="GO" id="GO:0005524">
    <property type="term" value="F:ATP binding"/>
    <property type="evidence" value="ECO:0007669"/>
    <property type="project" value="UniProtKB-KW"/>
</dbReference>
<dbReference type="AlphaFoldDB" id="A0A0L0SG96"/>
<dbReference type="GO" id="GO:0016787">
    <property type="term" value="F:hydrolase activity"/>
    <property type="evidence" value="ECO:0007669"/>
    <property type="project" value="UniProtKB-KW"/>
</dbReference>
<dbReference type="EMBL" id="GG745338">
    <property type="protein sequence ID" value="KNE61536.1"/>
    <property type="molecule type" value="Genomic_DNA"/>
</dbReference>
<evidence type="ECO:0000256" key="1">
    <source>
        <dbReference type="ARBA" id="ARBA00022741"/>
    </source>
</evidence>
<evidence type="ECO:0000256" key="4">
    <source>
        <dbReference type="SAM" id="MobiDB-lite"/>
    </source>
</evidence>
<dbReference type="Gene3D" id="3.40.50.300">
    <property type="entry name" value="P-loop containing nucleotide triphosphate hydrolases"/>
    <property type="match status" value="1"/>
</dbReference>
<gene>
    <name evidence="6" type="ORF">AMAG_06351</name>
</gene>
<sequence>MGFLTQYKLKSEAGTQTHLWSVPKFRNKLLSIPKDQLETVYRRYVEYIARSGQDVTEDPAAGHNALVKKIHTMQMRFFLDIDYDADLFDKGILPCNETDLVATMQDLVKDTHVLMGDIIADQSLLHTRKVATRTLYTLHVHYPDVVCSKRTATRIRKALVQGLTKKDWWTQLMDHTHGDFMDAHVYSTGLQMLGSHKGLMNPRKAAEKKAKHLRLFSAESWSNVYRITHPDTFQHKTDLTLDDVMATSIFAEDAEQEVVSQDDLDSMFDLVSERQLEQLQNNPVPCTSGFTETVSWLCQCFNHVLDPSKGKIFPDVPLVQGSRQRKSRNYRPAAPHPTPAPALDLTSRDIVGSVTVMDDPYTSKDKRSAIRHEMAAFVAKFPESIKDLDQQPCDWVKSPMGYHVDLEQHWCAVCHETHADPQCAFNVVENGKMYISCVQRWYIVFPEDARYMQHTADLELLRSQTKKLNALIAQFKKIQMKERIVKDNDVYDLDTLQFCRGMLQDCVTHSCRYPLCKNSDPGLRQKLVRFIYDIQPHAPEREYMLTHLASCLHGDNLQEIFHIYTNQGRNGKSALADLLWATFGDYYSTIPAEMFTQERAGASAAQPELINLKGKRLEIASEPKALERINTAFVKLLTGSNEVSERRLYSGKIEEFRPQFQMTLLANEIPLMDSSDNAIYMWSRILEFPTTFVANPRLPHETMVKESLKAELPTLHNEFMLYLIDYYKDYVADGRKLRPPPSVLTLVEQHRYNSDPVQQFWVTRTEDDPEGSIQLKALYDTYKLWYSANFNGWPANVNVFHKQLEKLTLLATDVPTADGRGVSTLVRGRRFKDVLEDDY</sequence>